<evidence type="ECO:0000313" key="3">
    <source>
        <dbReference type="EMBL" id="GJS69484.1"/>
    </source>
</evidence>
<comment type="caution">
    <text evidence="3">The sequence shown here is derived from an EMBL/GenBank/DDBJ whole genome shotgun (WGS) entry which is preliminary data.</text>
</comment>
<keyword evidence="2" id="KW-0812">Transmembrane</keyword>
<feature type="transmembrane region" description="Helical" evidence="2">
    <location>
        <begin position="20"/>
        <end position="40"/>
    </location>
</feature>
<keyword evidence="2" id="KW-0472">Membrane</keyword>
<accession>A0ABQ4XVM7</accession>
<keyword evidence="2" id="KW-1133">Transmembrane helix</keyword>
<keyword evidence="4" id="KW-1185">Reference proteome</keyword>
<name>A0ABQ4XVM7_9ASTR</name>
<reference evidence="3" key="1">
    <citation type="journal article" date="2022" name="Int. J. Mol. Sci.">
        <title>Draft Genome of Tanacetum Coccineum: Genomic Comparison of Closely Related Tanacetum-Family Plants.</title>
        <authorList>
            <person name="Yamashiro T."/>
            <person name="Shiraishi A."/>
            <person name="Nakayama K."/>
            <person name="Satake H."/>
        </authorList>
    </citation>
    <scope>NUCLEOTIDE SEQUENCE</scope>
</reference>
<evidence type="ECO:0000256" key="2">
    <source>
        <dbReference type="SAM" id="Phobius"/>
    </source>
</evidence>
<dbReference type="EMBL" id="BQNB010009864">
    <property type="protein sequence ID" value="GJS69484.1"/>
    <property type="molecule type" value="Genomic_DNA"/>
</dbReference>
<reference evidence="3" key="2">
    <citation type="submission" date="2022-01" db="EMBL/GenBank/DDBJ databases">
        <authorList>
            <person name="Yamashiro T."/>
            <person name="Shiraishi A."/>
            <person name="Satake H."/>
            <person name="Nakayama K."/>
        </authorList>
    </citation>
    <scope>NUCLEOTIDE SEQUENCE</scope>
</reference>
<organism evidence="3 4">
    <name type="scientific">Tanacetum coccineum</name>
    <dbReference type="NCBI Taxonomy" id="301880"/>
    <lineage>
        <taxon>Eukaryota</taxon>
        <taxon>Viridiplantae</taxon>
        <taxon>Streptophyta</taxon>
        <taxon>Embryophyta</taxon>
        <taxon>Tracheophyta</taxon>
        <taxon>Spermatophyta</taxon>
        <taxon>Magnoliopsida</taxon>
        <taxon>eudicotyledons</taxon>
        <taxon>Gunneridae</taxon>
        <taxon>Pentapetalae</taxon>
        <taxon>asterids</taxon>
        <taxon>campanulids</taxon>
        <taxon>Asterales</taxon>
        <taxon>Asteraceae</taxon>
        <taxon>Asteroideae</taxon>
        <taxon>Anthemideae</taxon>
        <taxon>Anthemidinae</taxon>
        <taxon>Tanacetum</taxon>
    </lineage>
</organism>
<proteinExistence type="predicted"/>
<protein>
    <submittedName>
        <fullName evidence="3">Uncharacterized protein</fullName>
    </submittedName>
</protein>
<feature type="region of interest" description="Disordered" evidence="1">
    <location>
        <begin position="50"/>
        <end position="76"/>
    </location>
</feature>
<gene>
    <name evidence="3" type="ORF">Tco_0702325</name>
</gene>
<sequence length="587" mass="66209">MKKDESQIVDLVCFKFKCIANATGGLLILQISLVVLLVILPNLSSSVPAAETIPTRSGTTTATPSSPVRDAKKGKGIAVEKPTPTQDKTFKQLEEERLGWEVAQRLQAQELADFEKQRAESLFYMLAWDIFCSVFKGNPDLFSPTILRSLKYTLLVGLWLKFENSLLNNFKKSLIRFNSKKLKTGDVAIDVEAPSHSVPQEVEGESLSQDVSCAEVDTPSHSQPIPEVFKLKLHFIRILQCRDVEFLPHIAFYSIPNYTPVHLYAVVDWELLPTGLGSINAIYRLKNSRKYFTSLREILHLVTRTDLMTIYGRVMVFYQDKKAEGVGLVLLGDYFRSVGFTCNVNDGYGLVIHMFVDKKYPLSVNLIERMIDHQLEICHGTVGNEPSLWYVVPTSRVVVPTGRYIVPAGKVIIIVSTGRLSLVPTGRVLSPGANTLFLIVPEICLVYGKAVRMRCDLSKGLSLWLLPLFRESFLNAHNVLKSFENWSDIREEHSGLFKPLSPSVSPSWWLKALWGKSCRCIWRLQVNALSRSSFFCSLMCCQLFILTRSWTKYLFRGQVELALHDVDIEGSCTLNSYIIQLSSHSKT</sequence>
<evidence type="ECO:0000313" key="4">
    <source>
        <dbReference type="Proteomes" id="UP001151760"/>
    </source>
</evidence>
<feature type="compositionally biased region" description="Polar residues" evidence="1">
    <location>
        <begin position="54"/>
        <end position="66"/>
    </location>
</feature>
<dbReference type="Proteomes" id="UP001151760">
    <property type="component" value="Unassembled WGS sequence"/>
</dbReference>
<evidence type="ECO:0000256" key="1">
    <source>
        <dbReference type="SAM" id="MobiDB-lite"/>
    </source>
</evidence>